<gene>
    <name evidence="2" type="ORF">AB0763_09335</name>
</gene>
<dbReference type="KEGG" id="vih:AB0763_09335"/>
<evidence type="ECO:0000256" key="1">
    <source>
        <dbReference type="SAM" id="MobiDB-lite"/>
    </source>
</evidence>
<sequence>MTSINGLPSSSIHGTQKSSQLRRKKKTTSSVSDVSSSAIVKKNAIDVKNMAKAEDSAQAIHYDLPEGRSRKALQEYMGVLHQAKREELAQMLGVDLYI</sequence>
<organism evidence="2">
    <name type="scientific">Vibrio sp. HB236076</name>
    <dbReference type="NCBI Taxonomy" id="3232307"/>
    <lineage>
        <taxon>Bacteria</taxon>
        <taxon>Pseudomonadati</taxon>
        <taxon>Pseudomonadota</taxon>
        <taxon>Gammaproteobacteria</taxon>
        <taxon>Vibrionales</taxon>
        <taxon>Vibrionaceae</taxon>
        <taxon>Vibrio</taxon>
    </lineage>
</organism>
<dbReference type="EMBL" id="CP162601">
    <property type="protein sequence ID" value="XDK24417.1"/>
    <property type="molecule type" value="Genomic_DNA"/>
</dbReference>
<dbReference type="AlphaFoldDB" id="A0AB39H8Y2"/>
<proteinExistence type="predicted"/>
<protein>
    <submittedName>
        <fullName evidence="2">Chromosome partitioning protein ParA</fullName>
    </submittedName>
</protein>
<evidence type="ECO:0000313" key="2">
    <source>
        <dbReference type="EMBL" id="XDK24417.1"/>
    </source>
</evidence>
<feature type="region of interest" description="Disordered" evidence="1">
    <location>
        <begin position="1"/>
        <end position="36"/>
    </location>
</feature>
<accession>A0AB39H8Y2</accession>
<dbReference type="RefSeq" id="WP_306100475.1">
    <property type="nucleotide sequence ID" value="NZ_CP162601.1"/>
</dbReference>
<name>A0AB39H8Y2_9VIBR</name>
<reference evidence="2" key="1">
    <citation type="submission" date="2024-07" db="EMBL/GenBank/DDBJ databases">
        <title>Genome Analysis of a Potential Novel Vibrio Species Secreting pH- and Thermo-stable Alginate Lyase and its Application in Producing Alginate Oligosaccharides.</title>
        <authorList>
            <person name="Huang H."/>
            <person name="Bao K."/>
        </authorList>
    </citation>
    <scope>NUCLEOTIDE SEQUENCE</scope>
    <source>
        <strain evidence="2">HB236076</strain>
    </source>
</reference>
<feature type="compositionally biased region" description="Polar residues" evidence="1">
    <location>
        <begin position="1"/>
        <end position="19"/>
    </location>
</feature>